<dbReference type="OrthoDB" id="252240at2"/>
<keyword evidence="5 9" id="KW-0732">Signal</keyword>
<organism evidence="10 11">
    <name type="scientific">Lignipirellula cremea</name>
    <dbReference type="NCBI Taxonomy" id="2528010"/>
    <lineage>
        <taxon>Bacteria</taxon>
        <taxon>Pseudomonadati</taxon>
        <taxon>Planctomycetota</taxon>
        <taxon>Planctomycetia</taxon>
        <taxon>Pirellulales</taxon>
        <taxon>Pirellulaceae</taxon>
        <taxon>Lignipirellula</taxon>
    </lineage>
</organism>
<keyword evidence="11" id="KW-1185">Reference proteome</keyword>
<evidence type="ECO:0000256" key="9">
    <source>
        <dbReference type="SAM" id="SignalP"/>
    </source>
</evidence>
<evidence type="ECO:0000313" key="11">
    <source>
        <dbReference type="Proteomes" id="UP000317648"/>
    </source>
</evidence>
<comment type="function">
    <text evidence="1">Assembles around the rod to form the L-ring and probably protects the motor/basal body from shearing forces during rotation.</text>
</comment>
<sequence length="226" mass="24933" precursor="true">MFLKSFTSVALLFACLAGTVAAQGPSASIFRQEPPAASQGPLTLDNSSWTTTPPLPLPQIRIHDIVSIRVQEGAQMYAEGEVENRKNAGYKASLLDWVKLAGFDSLKPAPQVDGNPTVAGTLNSLYRTEGGVETRESLIFNIAAHVVDIRPNGNLILEARREIHNNSEIWDYALTGECRPTDIGPGNLILSRDIADLRIEKQERGIVPDGYGRGWFTRWLDRYQPF</sequence>
<dbReference type="RefSeq" id="WP_145052505.1">
    <property type="nucleotide sequence ID" value="NZ_CP036433.1"/>
</dbReference>
<evidence type="ECO:0000256" key="7">
    <source>
        <dbReference type="ARBA" id="ARBA00023143"/>
    </source>
</evidence>
<keyword evidence="10" id="KW-0969">Cilium</keyword>
<evidence type="ECO:0000256" key="3">
    <source>
        <dbReference type="ARBA" id="ARBA00004442"/>
    </source>
</evidence>
<proteinExistence type="inferred from homology"/>
<dbReference type="GO" id="GO:0009279">
    <property type="term" value="C:cell outer membrane"/>
    <property type="evidence" value="ECO:0007669"/>
    <property type="project" value="UniProtKB-SubCell"/>
</dbReference>
<keyword evidence="10" id="KW-0966">Cell projection</keyword>
<dbReference type="PANTHER" id="PTHR34933">
    <property type="entry name" value="FLAGELLAR L-RING PROTEIN"/>
    <property type="match status" value="1"/>
</dbReference>
<comment type="subcellular location">
    <subcellularLocation>
        <location evidence="2">Bacterial flagellum basal body</location>
    </subcellularLocation>
    <subcellularLocation>
        <location evidence="3">Cell outer membrane</location>
    </subcellularLocation>
</comment>
<protein>
    <submittedName>
        <fullName evidence="10">Flagellar L-ring protein</fullName>
    </submittedName>
</protein>
<feature type="signal peptide" evidence="9">
    <location>
        <begin position="1"/>
        <end position="22"/>
    </location>
</feature>
<gene>
    <name evidence="10" type="primary">flgH</name>
    <name evidence="10" type="ORF">Pla8534_20970</name>
</gene>
<evidence type="ECO:0000313" key="10">
    <source>
        <dbReference type="EMBL" id="QDU94308.1"/>
    </source>
</evidence>
<dbReference type="GO" id="GO:0071973">
    <property type="term" value="P:bacterial-type flagellum-dependent cell motility"/>
    <property type="evidence" value="ECO:0007669"/>
    <property type="project" value="InterPro"/>
</dbReference>
<keyword evidence="7" id="KW-0975">Bacterial flagellum</keyword>
<accession>A0A518DR40</accession>
<reference evidence="10 11" key="1">
    <citation type="submission" date="2019-02" db="EMBL/GenBank/DDBJ databases">
        <title>Deep-cultivation of Planctomycetes and their phenomic and genomic characterization uncovers novel biology.</title>
        <authorList>
            <person name="Wiegand S."/>
            <person name="Jogler M."/>
            <person name="Boedeker C."/>
            <person name="Pinto D."/>
            <person name="Vollmers J."/>
            <person name="Rivas-Marin E."/>
            <person name="Kohn T."/>
            <person name="Peeters S.H."/>
            <person name="Heuer A."/>
            <person name="Rast P."/>
            <person name="Oberbeckmann S."/>
            <person name="Bunk B."/>
            <person name="Jeske O."/>
            <person name="Meyerdierks A."/>
            <person name="Storesund J.E."/>
            <person name="Kallscheuer N."/>
            <person name="Luecker S."/>
            <person name="Lage O.M."/>
            <person name="Pohl T."/>
            <person name="Merkel B.J."/>
            <person name="Hornburger P."/>
            <person name="Mueller R.-W."/>
            <person name="Bruemmer F."/>
            <person name="Labrenz M."/>
            <person name="Spormann A.M."/>
            <person name="Op den Camp H."/>
            <person name="Overmann J."/>
            <person name="Amann R."/>
            <person name="Jetten M.S.M."/>
            <person name="Mascher T."/>
            <person name="Medema M.H."/>
            <person name="Devos D.P."/>
            <person name="Kaster A.-K."/>
            <person name="Ovreas L."/>
            <person name="Rohde M."/>
            <person name="Galperin M.Y."/>
            <person name="Jogler C."/>
        </authorList>
    </citation>
    <scope>NUCLEOTIDE SEQUENCE [LARGE SCALE GENOMIC DNA]</scope>
    <source>
        <strain evidence="10 11">Pla85_3_4</strain>
    </source>
</reference>
<dbReference type="EMBL" id="CP036433">
    <property type="protein sequence ID" value="QDU94308.1"/>
    <property type="molecule type" value="Genomic_DNA"/>
</dbReference>
<dbReference type="KEGG" id="lcre:Pla8534_20970"/>
<evidence type="ECO:0000256" key="6">
    <source>
        <dbReference type="ARBA" id="ARBA00023136"/>
    </source>
</evidence>
<dbReference type="PANTHER" id="PTHR34933:SF1">
    <property type="entry name" value="FLAGELLAR L-RING PROTEIN"/>
    <property type="match status" value="1"/>
</dbReference>
<evidence type="ECO:0000256" key="4">
    <source>
        <dbReference type="ARBA" id="ARBA00006929"/>
    </source>
</evidence>
<evidence type="ECO:0000256" key="1">
    <source>
        <dbReference type="ARBA" id="ARBA00002591"/>
    </source>
</evidence>
<keyword evidence="8" id="KW-0998">Cell outer membrane</keyword>
<feature type="chain" id="PRO_5021813835" evidence="9">
    <location>
        <begin position="23"/>
        <end position="226"/>
    </location>
</feature>
<evidence type="ECO:0000256" key="5">
    <source>
        <dbReference type="ARBA" id="ARBA00022729"/>
    </source>
</evidence>
<evidence type="ECO:0000256" key="8">
    <source>
        <dbReference type="ARBA" id="ARBA00023237"/>
    </source>
</evidence>
<dbReference type="GO" id="GO:0009427">
    <property type="term" value="C:bacterial-type flagellum basal body, distal rod, L ring"/>
    <property type="evidence" value="ECO:0007669"/>
    <property type="project" value="InterPro"/>
</dbReference>
<dbReference type="GO" id="GO:0003774">
    <property type="term" value="F:cytoskeletal motor activity"/>
    <property type="evidence" value="ECO:0007669"/>
    <property type="project" value="InterPro"/>
</dbReference>
<dbReference type="PRINTS" id="PR01008">
    <property type="entry name" value="FLGLRINGFLGH"/>
</dbReference>
<comment type="similarity">
    <text evidence="4">Belongs to the FlgH family.</text>
</comment>
<keyword evidence="10" id="KW-0282">Flagellum</keyword>
<dbReference type="Proteomes" id="UP000317648">
    <property type="component" value="Chromosome"/>
</dbReference>
<dbReference type="AlphaFoldDB" id="A0A518DR40"/>
<keyword evidence="6" id="KW-0472">Membrane</keyword>
<dbReference type="InterPro" id="IPR000527">
    <property type="entry name" value="Flag_Lring"/>
</dbReference>
<dbReference type="Pfam" id="PF02107">
    <property type="entry name" value="FlgH"/>
    <property type="match status" value="1"/>
</dbReference>
<evidence type="ECO:0000256" key="2">
    <source>
        <dbReference type="ARBA" id="ARBA00004117"/>
    </source>
</evidence>
<dbReference type="PROSITE" id="PS51257">
    <property type="entry name" value="PROKAR_LIPOPROTEIN"/>
    <property type="match status" value="1"/>
</dbReference>
<name>A0A518DR40_9BACT</name>